<evidence type="ECO:0000259" key="5">
    <source>
        <dbReference type="SMART" id="SM00829"/>
    </source>
</evidence>
<keyword evidence="2 4" id="KW-0862">Zinc</keyword>
<dbReference type="Pfam" id="PF08240">
    <property type="entry name" value="ADH_N"/>
    <property type="match status" value="1"/>
</dbReference>
<evidence type="ECO:0000313" key="6">
    <source>
        <dbReference type="EMBL" id="RAI58162.1"/>
    </source>
</evidence>
<dbReference type="AlphaFoldDB" id="A0A327M781"/>
<comment type="caution">
    <text evidence="6">The sequence shown here is derived from an EMBL/GenBank/DDBJ whole genome shotgun (WGS) entry which is preliminary data.</text>
</comment>
<sequence>MLALRKTAAAFGLEFQEIPEPPPPGPGEVVVRVDAVGICGSDVHAYEWTEGYGFMVPHLPFSLGHEFCGTITRNGTGSGFAEGDRVAVIPFVFCGHCATCRAGDTRNCLQRQGIGLTRDGGFQREVRIPARCCVALPAGLEPELAALAEPLGVGCEAVLTGEVGLGDTVLVLGPGTIGQAIALFARLAGAARVIVAGRADAPRFAVLRALGFADLVDVAEGPLAEQVLALTGGRAVDVVLEATGVPQSLNEGLGLLKKGGVIVAAGIHAAPLTLALTDFVRMRHQLRASHGAERRTWDRVLAHLGRDPEGFRPMITHRLPLERGLEGFELARQRAASKVILTP</sequence>
<name>A0A327M781_9PROT</name>
<organism evidence="6 7">
    <name type="scientific">Roseicella frigidaeris</name>
    <dbReference type="NCBI Taxonomy" id="2230885"/>
    <lineage>
        <taxon>Bacteria</taxon>
        <taxon>Pseudomonadati</taxon>
        <taxon>Pseudomonadota</taxon>
        <taxon>Alphaproteobacteria</taxon>
        <taxon>Acetobacterales</taxon>
        <taxon>Roseomonadaceae</taxon>
        <taxon>Roseicella</taxon>
    </lineage>
</organism>
<keyword evidence="1 4" id="KW-0479">Metal-binding</keyword>
<feature type="domain" description="Enoyl reductase (ER)" evidence="5">
    <location>
        <begin position="12"/>
        <end position="341"/>
    </location>
</feature>
<evidence type="ECO:0000256" key="3">
    <source>
        <dbReference type="ARBA" id="ARBA00023002"/>
    </source>
</evidence>
<keyword evidence="7" id="KW-1185">Reference proteome</keyword>
<evidence type="ECO:0000256" key="4">
    <source>
        <dbReference type="RuleBase" id="RU361277"/>
    </source>
</evidence>
<dbReference type="RefSeq" id="WP_111470796.1">
    <property type="nucleotide sequence ID" value="NZ_QLIX01000011.1"/>
</dbReference>
<accession>A0A327M781</accession>
<dbReference type="PROSITE" id="PS00059">
    <property type="entry name" value="ADH_ZINC"/>
    <property type="match status" value="1"/>
</dbReference>
<dbReference type="PANTHER" id="PTHR43401:SF2">
    <property type="entry name" value="L-THREONINE 3-DEHYDROGENASE"/>
    <property type="match status" value="1"/>
</dbReference>
<dbReference type="InterPro" id="IPR013149">
    <property type="entry name" value="ADH-like_C"/>
</dbReference>
<comment type="similarity">
    <text evidence="4">Belongs to the zinc-containing alcohol dehydrogenase family.</text>
</comment>
<dbReference type="InterPro" id="IPR002328">
    <property type="entry name" value="ADH_Zn_CS"/>
</dbReference>
<evidence type="ECO:0000256" key="2">
    <source>
        <dbReference type="ARBA" id="ARBA00022833"/>
    </source>
</evidence>
<evidence type="ECO:0000256" key="1">
    <source>
        <dbReference type="ARBA" id="ARBA00022723"/>
    </source>
</evidence>
<dbReference type="GO" id="GO:0008270">
    <property type="term" value="F:zinc ion binding"/>
    <property type="evidence" value="ECO:0007669"/>
    <property type="project" value="InterPro"/>
</dbReference>
<dbReference type="Gene3D" id="3.90.180.10">
    <property type="entry name" value="Medium-chain alcohol dehydrogenases, catalytic domain"/>
    <property type="match status" value="1"/>
</dbReference>
<dbReference type="OrthoDB" id="9809185at2"/>
<dbReference type="GO" id="GO:0016616">
    <property type="term" value="F:oxidoreductase activity, acting on the CH-OH group of donors, NAD or NADP as acceptor"/>
    <property type="evidence" value="ECO:0007669"/>
    <property type="project" value="UniProtKB-ARBA"/>
</dbReference>
<dbReference type="EMBL" id="QLIX01000011">
    <property type="protein sequence ID" value="RAI58162.1"/>
    <property type="molecule type" value="Genomic_DNA"/>
</dbReference>
<comment type="cofactor">
    <cofactor evidence="4">
        <name>Zn(2+)</name>
        <dbReference type="ChEBI" id="CHEBI:29105"/>
    </cofactor>
</comment>
<reference evidence="7" key="1">
    <citation type="submission" date="2018-06" db="EMBL/GenBank/DDBJ databases">
        <authorList>
            <person name="Khan S.A."/>
        </authorList>
    </citation>
    <scope>NUCLEOTIDE SEQUENCE [LARGE SCALE GENOMIC DNA]</scope>
    <source>
        <strain evidence="7">DB-1506</strain>
    </source>
</reference>
<dbReference type="InterPro" id="IPR011032">
    <property type="entry name" value="GroES-like_sf"/>
</dbReference>
<dbReference type="Proteomes" id="UP000249065">
    <property type="component" value="Unassembled WGS sequence"/>
</dbReference>
<dbReference type="SUPFAM" id="SSF51735">
    <property type="entry name" value="NAD(P)-binding Rossmann-fold domains"/>
    <property type="match status" value="1"/>
</dbReference>
<gene>
    <name evidence="6" type="ORF">DOO78_15645</name>
</gene>
<dbReference type="InterPro" id="IPR050129">
    <property type="entry name" value="Zn_alcohol_dh"/>
</dbReference>
<keyword evidence="3" id="KW-0560">Oxidoreductase</keyword>
<dbReference type="Gene3D" id="3.40.50.720">
    <property type="entry name" value="NAD(P)-binding Rossmann-like Domain"/>
    <property type="match status" value="1"/>
</dbReference>
<dbReference type="SUPFAM" id="SSF50129">
    <property type="entry name" value="GroES-like"/>
    <property type="match status" value="1"/>
</dbReference>
<dbReference type="InterPro" id="IPR013154">
    <property type="entry name" value="ADH-like_N"/>
</dbReference>
<protein>
    <submittedName>
        <fullName evidence="6">Sorbitol dehydrogenase</fullName>
    </submittedName>
</protein>
<evidence type="ECO:0000313" key="7">
    <source>
        <dbReference type="Proteomes" id="UP000249065"/>
    </source>
</evidence>
<dbReference type="InterPro" id="IPR020843">
    <property type="entry name" value="ER"/>
</dbReference>
<dbReference type="PANTHER" id="PTHR43401">
    <property type="entry name" value="L-THREONINE 3-DEHYDROGENASE"/>
    <property type="match status" value="1"/>
</dbReference>
<dbReference type="Pfam" id="PF00107">
    <property type="entry name" value="ADH_zinc_N"/>
    <property type="match status" value="1"/>
</dbReference>
<proteinExistence type="inferred from homology"/>
<dbReference type="InterPro" id="IPR036291">
    <property type="entry name" value="NAD(P)-bd_dom_sf"/>
</dbReference>
<dbReference type="SMART" id="SM00829">
    <property type="entry name" value="PKS_ER"/>
    <property type="match status" value="1"/>
</dbReference>